<evidence type="ECO:0000256" key="1">
    <source>
        <dbReference type="SAM" id="Phobius"/>
    </source>
</evidence>
<dbReference type="RefSeq" id="WP_134210485.1">
    <property type="nucleotide sequence ID" value="NZ_CP038015.1"/>
</dbReference>
<dbReference type="KEGG" id="panc:E2636_12475"/>
<evidence type="ECO:0000313" key="3">
    <source>
        <dbReference type="Proteomes" id="UP000294292"/>
    </source>
</evidence>
<dbReference type="AlphaFoldDB" id="A0A4P7A018"/>
<keyword evidence="1" id="KW-1133">Transmembrane helix</keyword>
<gene>
    <name evidence="2" type="ORF">E2636_12475</name>
</gene>
<accession>A0A4P7A018</accession>
<organism evidence="2 3">
    <name type="scientific">Paenisporosarcina antarctica</name>
    <dbReference type="NCBI Taxonomy" id="417367"/>
    <lineage>
        <taxon>Bacteria</taxon>
        <taxon>Bacillati</taxon>
        <taxon>Bacillota</taxon>
        <taxon>Bacilli</taxon>
        <taxon>Bacillales</taxon>
        <taxon>Caryophanaceae</taxon>
        <taxon>Paenisporosarcina</taxon>
    </lineage>
</organism>
<dbReference type="OrthoDB" id="573709at2"/>
<dbReference type="EMBL" id="CP038015">
    <property type="protein sequence ID" value="QBP41914.1"/>
    <property type="molecule type" value="Genomic_DNA"/>
</dbReference>
<proteinExistence type="predicted"/>
<feature type="transmembrane region" description="Helical" evidence="1">
    <location>
        <begin position="48"/>
        <end position="68"/>
    </location>
</feature>
<keyword evidence="1" id="KW-0472">Membrane</keyword>
<protein>
    <submittedName>
        <fullName evidence="2">Uncharacterized protein</fullName>
    </submittedName>
</protein>
<evidence type="ECO:0000313" key="2">
    <source>
        <dbReference type="EMBL" id="QBP41914.1"/>
    </source>
</evidence>
<feature type="transmembrane region" description="Helical" evidence="1">
    <location>
        <begin position="114"/>
        <end position="133"/>
    </location>
</feature>
<reference evidence="2 3" key="1">
    <citation type="submission" date="2019-03" db="EMBL/GenBank/DDBJ databases">
        <title>Complete genome sequence of Paenisporosarcina antarctica CGMCC 1.6503T.</title>
        <authorList>
            <person name="Rong J.-C."/>
            <person name="Chi N.-Y."/>
            <person name="Zhang Q.-F."/>
        </authorList>
    </citation>
    <scope>NUCLEOTIDE SEQUENCE [LARGE SCALE GENOMIC DNA]</scope>
    <source>
        <strain evidence="2 3">CGMCC 1.6503</strain>
    </source>
</reference>
<dbReference type="Proteomes" id="UP000294292">
    <property type="component" value="Chromosome"/>
</dbReference>
<feature type="transmembrane region" description="Helical" evidence="1">
    <location>
        <begin position="23"/>
        <end position="42"/>
    </location>
</feature>
<keyword evidence="1" id="KW-0812">Transmembrane</keyword>
<keyword evidence="3" id="KW-1185">Reference proteome</keyword>
<sequence length="135" mass="15934">MDSKIRHLEFIQQTILRMASNSFLLKGWTVTIVVGIFVFANPKEIDSKYLFSVLIPILFFWLLDGFFLHQEKLFRKLYDKVRATLEADIDFSMNTSLFKKDVDSWIKVSVSKTLILFYFPLLLVVLLAIYFAYLY</sequence>
<name>A0A4P7A018_9BACL</name>